<evidence type="ECO:0000259" key="3">
    <source>
        <dbReference type="PROSITE" id="PS51127"/>
    </source>
</evidence>
<dbReference type="PANTHER" id="PTHR39576">
    <property type="entry name" value="ATTACHING AND EFFACING PROTEIN HOMOLOG-RELATED-RELATED"/>
    <property type="match status" value="1"/>
</dbReference>
<accession>A0ABV2ACQ5</accession>
<comment type="caution">
    <text evidence="4">The sequence shown here is derived from an EMBL/GenBank/DDBJ whole genome shotgun (WGS) entry which is preliminary data.</text>
</comment>
<feature type="domain" description="Big-1" evidence="3">
    <location>
        <begin position="247"/>
        <end position="339"/>
    </location>
</feature>
<feature type="domain" description="Big-1" evidence="3">
    <location>
        <begin position="343"/>
        <end position="436"/>
    </location>
</feature>
<name>A0ABV2ACQ5_9GAMM</name>
<protein>
    <submittedName>
        <fullName evidence="4">Ig-like domain-containing protein</fullName>
    </submittedName>
</protein>
<dbReference type="InterPro" id="IPR008964">
    <property type="entry name" value="Invasin/intimin_cell_adhesion"/>
</dbReference>
<feature type="domain" description="Big-1" evidence="3">
    <location>
        <begin position="440"/>
        <end position="532"/>
    </location>
</feature>
<keyword evidence="2" id="KW-0732">Signal</keyword>
<reference evidence="4 5" key="1">
    <citation type="submission" date="2024-06" db="EMBL/GenBank/DDBJ databases">
        <authorList>
            <person name="Li Z."/>
            <person name="Jiang Y."/>
        </authorList>
    </citation>
    <scope>NUCLEOTIDE SEQUENCE [LARGE SCALE GENOMIC DNA]</scope>
    <source>
        <strain evidence="4 5">HSW-8</strain>
    </source>
</reference>
<feature type="signal peptide" evidence="2">
    <location>
        <begin position="1"/>
        <end position="20"/>
    </location>
</feature>
<dbReference type="SMART" id="SM00634">
    <property type="entry name" value="BID_1"/>
    <property type="match status" value="9"/>
</dbReference>
<dbReference type="Pfam" id="PF09134">
    <property type="entry name" value="Invasin_D3"/>
    <property type="match status" value="1"/>
</dbReference>
<evidence type="ECO:0000256" key="2">
    <source>
        <dbReference type="SAM" id="SignalP"/>
    </source>
</evidence>
<comment type="similarity">
    <text evidence="1">Belongs to the intimin/invasin family.</text>
</comment>
<sequence>MKTRIWLRSLLMLAGSTLVACGGASFGDGTGGGLLGGGGGGGGGAGTPAVVLVSASQESVFADGTSTVLISAILTDAQGVPISGRTIDFSTDAGTLVATSDTTNANGLAEVFLRAPTARGTATVLARERETDLTGSVSVEFVAGLVQRLAATLAPTKLAPRAVAEFTVTALDGNDNPVPGQSIAFETVPNGVGGIFNPATVSTDENGRAQTAFEVGPNTGTFTLRARTASGVVTTAELTVATQASLQLSVTPSQPSILADGVSTAVITAVLTDSNGIPIPDRAIDFSTNAGQLLQTTATTDANGAAAVTLRSSAIRGIATIVARDAATNISGSTAVQFVTGQSAQLATTLNPTTVAAGGTTTFTATVRDGNGNPVAGEVVSFDTTSGSGTFDRSTVETDANGRAEALFTAASVGTTTLRARTAGGLSSSQQLTVLQPDLLLTLSATPPTSAANGSTVIEITAQLRDFNDNPIPNRTVTFTTNLGTLLAGSALTNDAGIARVNLRAPTQAGTARVTAQVPSSSASSSVAIEFTAGVASQIVLSVTPSTIAPGATATVNATIRDANGNPVAGGDVTFNVSPSTCGSFSPATVGTGPSGNAGSTFTAGPNTGVCTISATSDGGLNASAQLTVAAGVIDITLLSDAPNLPSSADTFAEGVTITALVRGAGNKLLQGVKVDFSASQGALQILGGGITDASGAARAVLTTGGNPRNQDVVVTATAEGANRSISIPVTGTKLEIVGPAVVGSGDVEEYVITLRDAANAPIPNQTVQVTSLDLGNPIVFVNGATTNSQGRVTVRYTGASGGSDRLEVMSIGVTAVQLIEVSTSKLVFEAPAPSAEVLFETAPMCSTDVTVRLTENGAPVNGANIDFAITRGFINANPGTSTASATTNIDGRATVQVCADGPGNAGGAVISATASMANVSASLPLEFVATSPFRVDLQAEPAVIPINGTATIRAVVRDVDDNLVKNQRVNFTLSDPTGGALTAAFGITDSLGTTTVTYRASATSSATDAIRVTGTLASNPGISGAATLTVGNQALRILLGTGNEIAEPNTTSYAMPWVVIVTDAAGNPPPPDTVLRISVEPTAYQKGYYVADLVNQVWVAQYEVTGGDVRPSNSTVAPQPPDFGCENEDVDRNGILDAGEDLNGNMLLDPGGVAVAPSAPALDANGTANFDIVYPQTHGNWVQMRLRAQATVAGTQSLAIADFVLPVLADDVNDLEVSPPGVVRQLGSGSVVASPYGLASNCLDPN</sequence>
<dbReference type="InterPro" id="IPR003344">
    <property type="entry name" value="Big_1_dom"/>
</dbReference>
<dbReference type="InterPro" id="IPR051715">
    <property type="entry name" value="Intimin-Invasin_domain"/>
</dbReference>
<dbReference type="PROSITE" id="PS51127">
    <property type="entry name" value="BIG1"/>
    <property type="match status" value="5"/>
</dbReference>
<feature type="domain" description="Big-1" evidence="3">
    <location>
        <begin position="538"/>
        <end position="632"/>
    </location>
</feature>
<feature type="domain" description="Big-1" evidence="3">
    <location>
        <begin position="50"/>
        <end position="142"/>
    </location>
</feature>
<proteinExistence type="inferred from homology"/>
<dbReference type="Gene3D" id="2.60.40.10">
    <property type="entry name" value="Immunoglobulins"/>
    <property type="match status" value="10"/>
</dbReference>
<dbReference type="Pfam" id="PF02369">
    <property type="entry name" value="Big_1"/>
    <property type="match status" value="4"/>
</dbReference>
<dbReference type="PROSITE" id="PS51257">
    <property type="entry name" value="PROKAR_LIPOPROTEIN"/>
    <property type="match status" value="1"/>
</dbReference>
<dbReference type="PANTHER" id="PTHR39576:SF1">
    <property type="entry name" value="INVASIN"/>
    <property type="match status" value="1"/>
</dbReference>
<organism evidence="4 5">
    <name type="scientific">Sinimarinibacterium thermocellulolyticum</name>
    <dbReference type="NCBI Taxonomy" id="3170016"/>
    <lineage>
        <taxon>Bacteria</taxon>
        <taxon>Pseudomonadati</taxon>
        <taxon>Pseudomonadota</taxon>
        <taxon>Gammaproteobacteria</taxon>
        <taxon>Nevskiales</taxon>
        <taxon>Nevskiaceae</taxon>
        <taxon>Sinimarinibacterium</taxon>
    </lineage>
</organism>
<keyword evidence="5" id="KW-1185">Reference proteome</keyword>
<gene>
    <name evidence="4" type="ORF">ABSH63_11445</name>
</gene>
<evidence type="ECO:0000313" key="4">
    <source>
        <dbReference type="EMBL" id="MES0874616.1"/>
    </source>
</evidence>
<dbReference type="InterPro" id="IPR015217">
    <property type="entry name" value="Invasin_dom_3"/>
</dbReference>
<feature type="chain" id="PRO_5045885988" evidence="2">
    <location>
        <begin position="21"/>
        <end position="1247"/>
    </location>
</feature>
<dbReference type="Proteomes" id="UP001465331">
    <property type="component" value="Unassembled WGS sequence"/>
</dbReference>
<dbReference type="EMBL" id="JBEPIJ010000012">
    <property type="protein sequence ID" value="MES0874616.1"/>
    <property type="molecule type" value="Genomic_DNA"/>
</dbReference>
<dbReference type="InterPro" id="IPR013783">
    <property type="entry name" value="Ig-like_fold"/>
</dbReference>
<evidence type="ECO:0000313" key="5">
    <source>
        <dbReference type="Proteomes" id="UP001465331"/>
    </source>
</evidence>
<dbReference type="SUPFAM" id="SSF49373">
    <property type="entry name" value="Invasin/intimin cell-adhesion fragments"/>
    <property type="match status" value="10"/>
</dbReference>
<evidence type="ECO:0000256" key="1">
    <source>
        <dbReference type="ARBA" id="ARBA00010116"/>
    </source>
</evidence>